<reference evidence="1" key="1">
    <citation type="journal article" date="2019" name="Sci. Rep.">
        <title>Draft genome of Tanacetum cinerariifolium, the natural source of mosquito coil.</title>
        <authorList>
            <person name="Yamashiro T."/>
            <person name="Shiraishi A."/>
            <person name="Satake H."/>
            <person name="Nakayama K."/>
        </authorList>
    </citation>
    <scope>NUCLEOTIDE SEQUENCE</scope>
</reference>
<dbReference type="EMBL" id="BKCJ011740119">
    <property type="protein sequence ID" value="GFD49339.1"/>
    <property type="molecule type" value="Genomic_DNA"/>
</dbReference>
<name>A0A699WR09_TANCI</name>
<sequence length="100" mass="10362">GFFALGLEAGRHVGVQGGVYLRLYLGPLLLHPQHRVGAGVVAGGQLVPEGAASAEALVPAHVVKPEQVVERAGLGVAPLLLHLRLVERQRIAARGSAVEP</sequence>
<accession>A0A699WR09</accession>
<dbReference type="AlphaFoldDB" id="A0A699WR09"/>
<comment type="caution">
    <text evidence="1">The sequence shown here is derived from an EMBL/GenBank/DDBJ whole genome shotgun (WGS) entry which is preliminary data.</text>
</comment>
<gene>
    <name evidence="1" type="ORF">Tci_921308</name>
</gene>
<protein>
    <submittedName>
        <fullName evidence="1">Uncharacterized protein</fullName>
    </submittedName>
</protein>
<feature type="non-terminal residue" evidence="1">
    <location>
        <position position="1"/>
    </location>
</feature>
<evidence type="ECO:0000313" key="1">
    <source>
        <dbReference type="EMBL" id="GFD49339.1"/>
    </source>
</evidence>
<organism evidence="1">
    <name type="scientific">Tanacetum cinerariifolium</name>
    <name type="common">Dalmatian daisy</name>
    <name type="synonym">Chrysanthemum cinerariifolium</name>
    <dbReference type="NCBI Taxonomy" id="118510"/>
    <lineage>
        <taxon>Eukaryota</taxon>
        <taxon>Viridiplantae</taxon>
        <taxon>Streptophyta</taxon>
        <taxon>Embryophyta</taxon>
        <taxon>Tracheophyta</taxon>
        <taxon>Spermatophyta</taxon>
        <taxon>Magnoliopsida</taxon>
        <taxon>eudicotyledons</taxon>
        <taxon>Gunneridae</taxon>
        <taxon>Pentapetalae</taxon>
        <taxon>asterids</taxon>
        <taxon>campanulids</taxon>
        <taxon>Asterales</taxon>
        <taxon>Asteraceae</taxon>
        <taxon>Asteroideae</taxon>
        <taxon>Anthemideae</taxon>
        <taxon>Anthemidinae</taxon>
        <taxon>Tanacetum</taxon>
    </lineage>
</organism>
<proteinExistence type="predicted"/>